<dbReference type="RefSeq" id="WP_377210700.1">
    <property type="nucleotide sequence ID" value="NZ_JBHTJV010000002.1"/>
</dbReference>
<dbReference type="InterPro" id="IPR001126">
    <property type="entry name" value="UmuC"/>
</dbReference>
<gene>
    <name evidence="3" type="ORF">ACFQ14_00305</name>
</gene>
<accession>A0ABW3FD07</accession>
<dbReference type="SUPFAM" id="SSF56672">
    <property type="entry name" value="DNA/RNA polymerases"/>
    <property type="match status" value="1"/>
</dbReference>
<keyword evidence="1" id="KW-0227">DNA damage</keyword>
<dbReference type="InterPro" id="IPR043502">
    <property type="entry name" value="DNA/RNA_pol_sf"/>
</dbReference>
<organism evidence="3 4">
    <name type="scientific">Pseudahrensia aquimaris</name>
    <dbReference type="NCBI Taxonomy" id="744461"/>
    <lineage>
        <taxon>Bacteria</taxon>
        <taxon>Pseudomonadati</taxon>
        <taxon>Pseudomonadota</taxon>
        <taxon>Alphaproteobacteria</taxon>
        <taxon>Hyphomicrobiales</taxon>
        <taxon>Ahrensiaceae</taxon>
        <taxon>Pseudahrensia</taxon>
    </lineage>
</organism>
<dbReference type="Proteomes" id="UP001597101">
    <property type="component" value="Unassembled WGS sequence"/>
</dbReference>
<dbReference type="InterPro" id="IPR050356">
    <property type="entry name" value="SulA_CellDiv_inhibitor"/>
</dbReference>
<dbReference type="CDD" id="cd03468">
    <property type="entry name" value="PolY_like"/>
    <property type="match status" value="1"/>
</dbReference>
<evidence type="ECO:0000256" key="1">
    <source>
        <dbReference type="ARBA" id="ARBA00022763"/>
    </source>
</evidence>
<evidence type="ECO:0000313" key="4">
    <source>
        <dbReference type="Proteomes" id="UP001597101"/>
    </source>
</evidence>
<evidence type="ECO:0000259" key="2">
    <source>
        <dbReference type="Pfam" id="PF00817"/>
    </source>
</evidence>
<sequence>MTRRILFVRLPYFPIERFLKVQNRREGQPKPWWDEAAKSEVLADARPQGPLVLVTNGAKGTRISAVGPDAENEGLWPDMKLADARTMMPALRVEQHDIAADHAALSTLARWMLRYSPAVSFHGADGFLLDTEGCDHLFGGEHKMAEDIADRLGRMGFTTYLAFGDTPAACHALGHYGGAKVHILPRNHEPDTLDGLPVEALRLEDDTVVLLKRLGLKRIGDVRPLPRSALERRFRETAKSRSKRDAQGAARSVQWRLDQLCGAVAEPLRYIQEPKQFRITKPCPELALEQGAIGLVLDELLPELCALLAKAGQGARRFQLIGYRADGGLGSTHVALSQPVNKPASIRRLFNDRLDHIDCGYGIDLFVLEAIGAEPVHINQHDMMDAEQAQQTSASLAAFADSVGNRVARKAVFKPAPRTSHVPERSQRLVDVTTPVDWQAWKAVQPVWSPRPLRLLPRPEPAEVTAALPDSPPAQFVWRRVMRRVIRARGPERILPEWWHDDLKTKSSATFRDYYDVEDSEGRRYWIFRSIRDDPIETEEAASDDGDEQTQPDTVRTIRWFVHGLF</sequence>
<evidence type="ECO:0000313" key="3">
    <source>
        <dbReference type="EMBL" id="MFD0914840.1"/>
    </source>
</evidence>
<protein>
    <submittedName>
        <fullName evidence="3">Y-family DNA polymerase</fullName>
    </submittedName>
</protein>
<name>A0ABW3FD07_9HYPH</name>
<proteinExistence type="predicted"/>
<comment type="caution">
    <text evidence="3">The sequence shown here is derived from an EMBL/GenBank/DDBJ whole genome shotgun (WGS) entry which is preliminary data.</text>
</comment>
<dbReference type="EMBL" id="JBHTJV010000002">
    <property type="protein sequence ID" value="MFD0914840.1"/>
    <property type="molecule type" value="Genomic_DNA"/>
</dbReference>
<dbReference type="PANTHER" id="PTHR35369">
    <property type="entry name" value="BLR3025 PROTEIN-RELATED"/>
    <property type="match status" value="1"/>
</dbReference>
<dbReference type="Pfam" id="PF00817">
    <property type="entry name" value="IMS"/>
    <property type="match status" value="1"/>
</dbReference>
<reference evidence="4" key="1">
    <citation type="journal article" date="2019" name="Int. J. Syst. Evol. Microbiol.">
        <title>The Global Catalogue of Microorganisms (GCM) 10K type strain sequencing project: providing services to taxonomists for standard genome sequencing and annotation.</title>
        <authorList>
            <consortium name="The Broad Institute Genomics Platform"/>
            <consortium name="The Broad Institute Genome Sequencing Center for Infectious Disease"/>
            <person name="Wu L."/>
            <person name="Ma J."/>
        </authorList>
    </citation>
    <scope>NUCLEOTIDE SEQUENCE [LARGE SCALE GENOMIC DNA]</scope>
    <source>
        <strain evidence="4">CCUG 60023</strain>
    </source>
</reference>
<feature type="domain" description="UmuC" evidence="2">
    <location>
        <begin position="48"/>
        <end position="168"/>
    </location>
</feature>
<keyword evidence="4" id="KW-1185">Reference proteome</keyword>
<dbReference type="PANTHER" id="PTHR35369:SF2">
    <property type="entry name" value="BLR3025 PROTEIN"/>
    <property type="match status" value="1"/>
</dbReference>